<dbReference type="OrthoDB" id="9794206at2"/>
<protein>
    <recommendedName>
        <fullName evidence="3">Capsular polysaccharide biosynthesis protein</fullName>
    </recommendedName>
</protein>
<reference evidence="1 2" key="1">
    <citation type="submission" date="2019-07" db="EMBL/GenBank/DDBJ databases">
        <title>Whole genome shotgun sequence of Pseudoalteromonas espejiana NBRC 102222.</title>
        <authorList>
            <person name="Hosoyama A."/>
            <person name="Uohara A."/>
            <person name="Ohji S."/>
            <person name="Ichikawa N."/>
        </authorList>
    </citation>
    <scope>NUCLEOTIDE SEQUENCE [LARGE SCALE GENOMIC DNA]</scope>
    <source>
        <strain evidence="1 2">NBRC 102222</strain>
    </source>
</reference>
<dbReference type="Proteomes" id="UP000321419">
    <property type="component" value="Unassembled WGS sequence"/>
</dbReference>
<name>A0A510XQQ9_9GAMM</name>
<sequence length="402" mass="46637">MYLTSISINDLPDSYVLVGTGGFTECFLKLLENTTLPRPHVILDLNTPHRHDKQYGVSVLGFEQFDSNLSKNIVLGSDVYQIQLIDKFNAHFNTLVSFIDVSNDVQVFNNKTHCFNHERKITSDYALFFSVGSKFPLTKWLGNFYQWLNIQGVHLVSRHPMEYVSEEELKSAKAIILWNGETPHFLSLKSKISSLGLLVTYSECGHFPQHENYYFDKRGVNYNSQLLNDDLSWVDKHDYKVMKTVREHFFKGYKGNNEDYVFVPLQIESDSNLQNYSRFKSGMQEFIDFIEKLYPQKKLIFKAHPRDMYKNKYRFNHGTLSNLDTKELIVNSSFVHGINSGVLFEAVLFGKKVIVEGECLLNHKSATMEDVVAAMLSRQKNIKDARFTAEYLDRFTNFTEIR</sequence>
<proteinExistence type="predicted"/>
<dbReference type="EMBL" id="BJUM01000002">
    <property type="protein sequence ID" value="GEK53319.1"/>
    <property type="molecule type" value="Genomic_DNA"/>
</dbReference>
<evidence type="ECO:0000313" key="2">
    <source>
        <dbReference type="Proteomes" id="UP000321419"/>
    </source>
</evidence>
<dbReference type="InterPro" id="IPR007833">
    <property type="entry name" value="Capsule_polysaccharide_synth"/>
</dbReference>
<accession>A0A510XQQ9</accession>
<evidence type="ECO:0000313" key="1">
    <source>
        <dbReference type="EMBL" id="GEK53319.1"/>
    </source>
</evidence>
<keyword evidence="2" id="KW-1185">Reference proteome</keyword>
<dbReference type="GO" id="GO:0000271">
    <property type="term" value="P:polysaccharide biosynthetic process"/>
    <property type="evidence" value="ECO:0007669"/>
    <property type="project" value="InterPro"/>
</dbReference>
<dbReference type="GO" id="GO:0015774">
    <property type="term" value="P:polysaccharide transport"/>
    <property type="evidence" value="ECO:0007669"/>
    <property type="project" value="InterPro"/>
</dbReference>
<evidence type="ECO:0008006" key="3">
    <source>
        <dbReference type="Google" id="ProtNLM"/>
    </source>
</evidence>
<organism evidence="1 2">
    <name type="scientific">Pseudoalteromonas espejiana</name>
    <dbReference type="NCBI Taxonomy" id="28107"/>
    <lineage>
        <taxon>Bacteria</taxon>
        <taxon>Pseudomonadati</taxon>
        <taxon>Pseudomonadota</taxon>
        <taxon>Gammaproteobacteria</taxon>
        <taxon>Alteromonadales</taxon>
        <taxon>Pseudoalteromonadaceae</taxon>
        <taxon>Pseudoalteromonas</taxon>
    </lineage>
</organism>
<dbReference type="AlphaFoldDB" id="A0A510XQQ9"/>
<dbReference type="RefSeq" id="WP_089348323.1">
    <property type="nucleotide sequence ID" value="NZ_BJUM01000002.1"/>
</dbReference>
<gene>
    <name evidence="1" type="ORF">PES01_01640</name>
</gene>
<dbReference type="Pfam" id="PF05159">
    <property type="entry name" value="Capsule_synth"/>
    <property type="match status" value="1"/>
</dbReference>
<comment type="caution">
    <text evidence="1">The sequence shown here is derived from an EMBL/GenBank/DDBJ whole genome shotgun (WGS) entry which is preliminary data.</text>
</comment>